<comment type="caution">
    <text evidence="2">The sequence shown here is derived from an EMBL/GenBank/DDBJ whole genome shotgun (WGS) entry which is preliminary data.</text>
</comment>
<feature type="region of interest" description="Disordered" evidence="1">
    <location>
        <begin position="1"/>
        <end position="40"/>
    </location>
</feature>
<accession>A0ABS1CCY6</accession>
<sequence length="137" mass="15166">MAARNSSGRSRRCSGGGPGGARRDGRARRPSPASNGSWRFSRQKTWSVPVFSRHAVGQSIRRDISVGELEEALMGNIEIIEDYPDDKYGPSCLVLGHTSSGRALHVLCSYPSRPIIKVITIYEPDPDQWVDDRIRIS</sequence>
<dbReference type="Pfam" id="PF14076">
    <property type="entry name" value="DUF4258"/>
    <property type="match status" value="1"/>
</dbReference>
<organism evidence="2 3">
    <name type="scientific">Thiohalocapsa halophila</name>
    <dbReference type="NCBI Taxonomy" id="69359"/>
    <lineage>
        <taxon>Bacteria</taxon>
        <taxon>Pseudomonadati</taxon>
        <taxon>Pseudomonadota</taxon>
        <taxon>Gammaproteobacteria</taxon>
        <taxon>Chromatiales</taxon>
        <taxon>Chromatiaceae</taxon>
        <taxon>Thiohalocapsa</taxon>
    </lineage>
</organism>
<reference evidence="2 3" key="1">
    <citation type="journal article" date="2020" name="Microorganisms">
        <title>Osmotic Adaptation and Compatible Solute Biosynthesis of Phototrophic Bacteria as Revealed from Genome Analyses.</title>
        <authorList>
            <person name="Imhoff J.F."/>
            <person name="Rahn T."/>
            <person name="Kunzel S."/>
            <person name="Keller A."/>
            <person name="Neulinger S.C."/>
        </authorList>
    </citation>
    <scope>NUCLEOTIDE SEQUENCE [LARGE SCALE GENOMIC DNA]</scope>
    <source>
        <strain evidence="2 3">DSM 6210</strain>
    </source>
</reference>
<dbReference type="InterPro" id="IPR025354">
    <property type="entry name" value="DUF4258"/>
</dbReference>
<proteinExistence type="predicted"/>
<evidence type="ECO:0008006" key="4">
    <source>
        <dbReference type="Google" id="ProtNLM"/>
    </source>
</evidence>
<dbReference type="EMBL" id="NRRV01000004">
    <property type="protein sequence ID" value="MBK1629733.1"/>
    <property type="molecule type" value="Genomic_DNA"/>
</dbReference>
<protein>
    <recommendedName>
        <fullName evidence="4">DUF4258 domain-containing protein</fullName>
    </recommendedName>
</protein>
<gene>
    <name evidence="2" type="ORF">CKO31_03050</name>
</gene>
<evidence type="ECO:0000313" key="2">
    <source>
        <dbReference type="EMBL" id="MBK1629733.1"/>
    </source>
</evidence>
<keyword evidence="3" id="KW-1185">Reference proteome</keyword>
<evidence type="ECO:0000313" key="3">
    <source>
        <dbReference type="Proteomes" id="UP000748752"/>
    </source>
</evidence>
<dbReference type="Proteomes" id="UP000748752">
    <property type="component" value="Unassembled WGS sequence"/>
</dbReference>
<name>A0ABS1CCY6_9GAMM</name>
<evidence type="ECO:0000256" key="1">
    <source>
        <dbReference type="SAM" id="MobiDB-lite"/>
    </source>
</evidence>